<dbReference type="InterPro" id="IPR036249">
    <property type="entry name" value="Thioredoxin-like_sf"/>
</dbReference>
<dbReference type="EMBL" id="RXOF01000001">
    <property type="protein sequence ID" value="RTQ53306.1"/>
    <property type="molecule type" value="Genomic_DNA"/>
</dbReference>
<evidence type="ECO:0000313" key="2">
    <source>
        <dbReference type="Proteomes" id="UP000282184"/>
    </source>
</evidence>
<comment type="caution">
    <text evidence="1">The sequence shown here is derived from an EMBL/GenBank/DDBJ whole genome shotgun (WGS) entry which is preliminary data.</text>
</comment>
<dbReference type="SUPFAM" id="SSF52833">
    <property type="entry name" value="Thioredoxin-like"/>
    <property type="match status" value="1"/>
</dbReference>
<name>A0A431U8Z9_9BACT</name>
<dbReference type="Proteomes" id="UP000282184">
    <property type="component" value="Unassembled WGS sequence"/>
</dbReference>
<dbReference type="OrthoDB" id="964174at2"/>
<keyword evidence="2" id="KW-1185">Reference proteome</keyword>
<gene>
    <name evidence="1" type="ORF">EJV47_00785</name>
</gene>
<evidence type="ECO:0000313" key="1">
    <source>
        <dbReference type="EMBL" id="RTQ53306.1"/>
    </source>
</evidence>
<protein>
    <submittedName>
        <fullName evidence="1">Thioredoxin</fullName>
    </submittedName>
</protein>
<dbReference type="AlphaFoldDB" id="A0A431U8Z9"/>
<sequence>MPVSARNSSPSAPEAAVLLVLLPLAGRAEPARALTLAGLAQLQHRLGGGIRVLKIEESLHPDVVRSFHAEQLPACVLVRQGKELWRQTGLPDSEATIALLTRLIAEPGAAREVA</sequence>
<accession>A0A431U8Z9</accession>
<organism evidence="1 2">
    <name type="scientific">Hymenobacter gummosus</name>
    <dbReference type="NCBI Taxonomy" id="1776032"/>
    <lineage>
        <taxon>Bacteria</taxon>
        <taxon>Pseudomonadati</taxon>
        <taxon>Bacteroidota</taxon>
        <taxon>Cytophagia</taxon>
        <taxon>Cytophagales</taxon>
        <taxon>Hymenobacteraceae</taxon>
        <taxon>Hymenobacter</taxon>
    </lineage>
</organism>
<dbReference type="RefSeq" id="WP_126691232.1">
    <property type="nucleotide sequence ID" value="NZ_RXOF01000001.1"/>
</dbReference>
<proteinExistence type="predicted"/>
<reference evidence="1 2" key="1">
    <citation type="submission" date="2018-12" db="EMBL/GenBank/DDBJ databases">
        <title>Hymenobacter gummosus sp. nov., isolated from a spring.</title>
        <authorList>
            <person name="Nie L."/>
        </authorList>
    </citation>
    <scope>NUCLEOTIDE SEQUENCE [LARGE SCALE GENOMIC DNA]</scope>
    <source>
        <strain evidence="1 2">KCTC 52166</strain>
    </source>
</reference>